<reference evidence="6 7" key="1">
    <citation type="journal article" date="2011" name="Nature">
        <title>A high-resolution map of human evolutionary constraint using 29 mammals.</title>
        <authorList>
            <person name="Lindblad-Toh K."/>
            <person name="Garber M."/>
            <person name="Zuk O."/>
            <person name="Lin M.F."/>
            <person name="Parker B.J."/>
            <person name="Washietl S."/>
            <person name="Kheradpour P."/>
            <person name="Ernst J."/>
            <person name="Jordan G."/>
            <person name="Mauceli E."/>
            <person name="Ward L.D."/>
            <person name="Lowe C.B."/>
            <person name="Holloway A.K."/>
            <person name="Clamp M."/>
            <person name="Gnerre S."/>
            <person name="Alfoldi J."/>
            <person name="Beal K."/>
            <person name="Chang J."/>
            <person name="Clawson H."/>
            <person name="Cuff J."/>
            <person name="Di Palma F."/>
            <person name="Fitzgerald S."/>
            <person name="Flicek P."/>
            <person name="Guttman M."/>
            <person name="Hubisz M.J."/>
            <person name="Jaffe D.B."/>
            <person name="Jungreis I."/>
            <person name="Kent W.J."/>
            <person name="Kostka D."/>
            <person name="Lara M."/>
            <person name="Martins A.L."/>
            <person name="Massingham T."/>
            <person name="Moltke I."/>
            <person name="Raney B.J."/>
            <person name="Rasmussen M.D."/>
            <person name="Robinson J."/>
            <person name="Stark A."/>
            <person name="Vilella A.J."/>
            <person name="Wen J."/>
            <person name="Xie X."/>
            <person name="Zody M.C."/>
            <person name="Baldwin J."/>
            <person name="Bloom T."/>
            <person name="Chin C.W."/>
            <person name="Heiman D."/>
            <person name="Nicol R."/>
            <person name="Nusbaum C."/>
            <person name="Young S."/>
            <person name="Wilkinson J."/>
            <person name="Worley K.C."/>
            <person name="Kovar C.L."/>
            <person name="Muzny D.M."/>
            <person name="Gibbs R.A."/>
            <person name="Cree A."/>
            <person name="Dihn H.H."/>
            <person name="Fowler G."/>
            <person name="Jhangiani S."/>
            <person name="Joshi V."/>
            <person name="Lee S."/>
            <person name="Lewis L.R."/>
            <person name="Nazareth L.V."/>
            <person name="Okwuonu G."/>
            <person name="Santibanez J."/>
            <person name="Warren W.C."/>
            <person name="Mardis E.R."/>
            <person name="Weinstock G.M."/>
            <person name="Wilson R.K."/>
            <person name="Delehaunty K."/>
            <person name="Dooling D."/>
            <person name="Fronik C."/>
            <person name="Fulton L."/>
            <person name="Fulton B."/>
            <person name="Graves T."/>
            <person name="Minx P."/>
            <person name="Sodergren E."/>
            <person name="Birney E."/>
            <person name="Margulies E.H."/>
            <person name="Herrero J."/>
            <person name="Green E.D."/>
            <person name="Haussler D."/>
            <person name="Siepel A."/>
            <person name="Goldman N."/>
            <person name="Pollard K.S."/>
            <person name="Pedersen J.S."/>
            <person name="Lander E.S."/>
            <person name="Kellis M."/>
        </authorList>
    </citation>
    <scope>NUCLEOTIDE SEQUENCE [LARGE SCALE GENOMIC DNA]</scope>
    <source>
        <strain evidence="6 7">Thorbecke inbred</strain>
    </source>
</reference>
<dbReference type="eggNOG" id="ENOG502S4P8">
    <property type="taxonomic scope" value="Eukaryota"/>
</dbReference>
<dbReference type="PANTHER" id="PTHR23267">
    <property type="entry name" value="IMMUNOGLOBULIN LIGHT CHAIN"/>
    <property type="match status" value="1"/>
</dbReference>
<dbReference type="HOGENOM" id="CLU_077975_4_0_1"/>
<dbReference type="EMBL" id="AAGW02067713">
    <property type="status" value="NOT_ANNOTATED_CDS"/>
    <property type="molecule type" value="Genomic_DNA"/>
</dbReference>
<dbReference type="SMART" id="SM00406">
    <property type="entry name" value="IGv"/>
    <property type="match status" value="1"/>
</dbReference>
<dbReference type="PROSITE" id="PS50835">
    <property type="entry name" value="IG_LIKE"/>
    <property type="match status" value="1"/>
</dbReference>
<sequence>MACILLLLLLTLLQCTGSLSQPVLTQSPSVSAALGASAKLTCTLSSAHKTYTIDWYQQQQGEAPRYLMQLKSDGSYTKGTGVPDRFSGSSSGADRYLIIPSVQADDEADYYCGADYSGGYAQ</sequence>
<evidence type="ECO:0000256" key="4">
    <source>
        <dbReference type="SAM" id="SignalP"/>
    </source>
</evidence>
<dbReference type="OMA" id="NTHTVIQ"/>
<dbReference type="Pfam" id="PF07686">
    <property type="entry name" value="V-set"/>
    <property type="match status" value="1"/>
</dbReference>
<name>G1TP36_RABIT</name>
<dbReference type="InterPro" id="IPR003599">
    <property type="entry name" value="Ig_sub"/>
</dbReference>
<evidence type="ECO:0000256" key="3">
    <source>
        <dbReference type="ARBA" id="ARBA00043265"/>
    </source>
</evidence>
<dbReference type="FunCoup" id="G1TP36">
    <property type="interactions" value="193"/>
</dbReference>
<evidence type="ECO:0000259" key="5">
    <source>
        <dbReference type="PROSITE" id="PS50835"/>
    </source>
</evidence>
<dbReference type="PaxDb" id="9986-ENSOCUP00000020256"/>
<organism evidence="6 7">
    <name type="scientific">Oryctolagus cuniculus</name>
    <name type="common">Rabbit</name>
    <dbReference type="NCBI Taxonomy" id="9986"/>
    <lineage>
        <taxon>Eukaryota</taxon>
        <taxon>Metazoa</taxon>
        <taxon>Chordata</taxon>
        <taxon>Craniata</taxon>
        <taxon>Vertebrata</taxon>
        <taxon>Euteleostomi</taxon>
        <taxon>Mammalia</taxon>
        <taxon>Eutheria</taxon>
        <taxon>Euarchontoglires</taxon>
        <taxon>Glires</taxon>
        <taxon>Lagomorpha</taxon>
        <taxon>Leporidae</taxon>
        <taxon>Oryctolagus</taxon>
    </lineage>
</organism>
<keyword evidence="7" id="KW-1185">Reference proteome</keyword>
<evidence type="ECO:0000313" key="6">
    <source>
        <dbReference type="Ensembl" id="ENSOCUP00000018766.3"/>
    </source>
</evidence>
<keyword evidence="2" id="KW-1064">Adaptive immunity</keyword>
<dbReference type="AlphaFoldDB" id="G1TP36"/>
<dbReference type="Proteomes" id="UP000001811">
    <property type="component" value="Chromosome 21"/>
</dbReference>
<reference evidence="6" key="3">
    <citation type="submission" date="2025-09" db="UniProtKB">
        <authorList>
            <consortium name="Ensembl"/>
        </authorList>
    </citation>
    <scope>IDENTIFICATION</scope>
    <source>
        <strain evidence="6">Thorbecke</strain>
    </source>
</reference>
<dbReference type="InParanoid" id="G1TP36"/>
<feature type="chain" id="PRO_5023807579" description="Ig-like domain-containing protein" evidence="4">
    <location>
        <begin position="21"/>
        <end position="122"/>
    </location>
</feature>
<dbReference type="InterPro" id="IPR007110">
    <property type="entry name" value="Ig-like_dom"/>
</dbReference>
<protein>
    <recommendedName>
        <fullName evidence="5">Ig-like domain-containing protein</fullName>
    </recommendedName>
</protein>
<dbReference type="Gene3D" id="2.60.40.10">
    <property type="entry name" value="Immunoglobulins"/>
    <property type="match status" value="1"/>
</dbReference>
<dbReference type="InterPro" id="IPR050150">
    <property type="entry name" value="IgV_Light_Chain"/>
</dbReference>
<evidence type="ECO:0000256" key="1">
    <source>
        <dbReference type="ARBA" id="ARBA00022859"/>
    </source>
</evidence>
<dbReference type="Bgee" id="ENSOCUG00000029191">
    <property type="expression patterns" value="Expressed in ovary and 13 other cell types or tissues"/>
</dbReference>
<evidence type="ECO:0000256" key="2">
    <source>
        <dbReference type="ARBA" id="ARBA00023130"/>
    </source>
</evidence>
<accession>G1TP36</accession>
<keyword evidence="1" id="KW-0391">Immunity</keyword>
<dbReference type="InterPro" id="IPR013783">
    <property type="entry name" value="Ig-like_fold"/>
</dbReference>
<keyword evidence="4" id="KW-0732">Signal</keyword>
<dbReference type="Ensembl" id="ENSOCUT00000009973.4">
    <property type="protein sequence ID" value="ENSOCUP00000018766.3"/>
    <property type="gene ID" value="ENSOCUG00000029191.2"/>
</dbReference>
<feature type="domain" description="Ig-like" evidence="5">
    <location>
        <begin position="22"/>
        <end position="122"/>
    </location>
</feature>
<dbReference type="SMART" id="SM00409">
    <property type="entry name" value="IG"/>
    <property type="match status" value="1"/>
</dbReference>
<dbReference type="InterPro" id="IPR013106">
    <property type="entry name" value="Ig_V-set"/>
</dbReference>
<dbReference type="GO" id="GO:0002250">
    <property type="term" value="P:adaptive immune response"/>
    <property type="evidence" value="ECO:0007669"/>
    <property type="project" value="UniProtKB-KW"/>
</dbReference>
<keyword evidence="3" id="KW-1280">Immunoglobulin</keyword>
<dbReference type="InterPro" id="IPR036179">
    <property type="entry name" value="Ig-like_dom_sf"/>
</dbReference>
<reference evidence="6" key="2">
    <citation type="submission" date="2025-08" db="UniProtKB">
        <authorList>
            <consortium name="Ensembl"/>
        </authorList>
    </citation>
    <scope>IDENTIFICATION</scope>
    <source>
        <strain evidence="6">Thorbecke</strain>
    </source>
</reference>
<dbReference type="SUPFAM" id="SSF48726">
    <property type="entry name" value="Immunoglobulin"/>
    <property type="match status" value="1"/>
</dbReference>
<dbReference type="GO" id="GO:0019814">
    <property type="term" value="C:immunoglobulin complex"/>
    <property type="evidence" value="ECO:0007669"/>
    <property type="project" value="UniProtKB-KW"/>
</dbReference>
<evidence type="ECO:0000313" key="7">
    <source>
        <dbReference type="Proteomes" id="UP000001811"/>
    </source>
</evidence>
<proteinExistence type="predicted"/>
<feature type="signal peptide" evidence="4">
    <location>
        <begin position="1"/>
        <end position="20"/>
    </location>
</feature>
<dbReference type="SMR" id="G1TP36"/>
<dbReference type="GeneTree" id="ENSGT00940000153934"/>